<evidence type="ECO:0000256" key="8">
    <source>
        <dbReference type="ARBA" id="ARBA00022989"/>
    </source>
</evidence>
<feature type="transmembrane region" description="Helical" evidence="10">
    <location>
        <begin position="201"/>
        <end position="224"/>
    </location>
</feature>
<comment type="similarity">
    <text evidence="2 10">Belongs to the class VI-like SAM-binding methyltransferase superfamily. Isoprenylcysteine carboxyl methyltransferase family.</text>
</comment>
<dbReference type="GO" id="GO:0032259">
    <property type="term" value="P:methylation"/>
    <property type="evidence" value="ECO:0007669"/>
    <property type="project" value="UniProtKB-KW"/>
</dbReference>
<keyword evidence="13" id="KW-1185">Reference proteome</keyword>
<keyword evidence="6 10" id="KW-0949">S-adenosyl-L-methionine</keyword>
<evidence type="ECO:0000313" key="13">
    <source>
        <dbReference type="Proteomes" id="UP001172155"/>
    </source>
</evidence>
<name>A0AA40KBY6_9PEZI</name>
<feature type="region of interest" description="Disordered" evidence="11">
    <location>
        <begin position="1"/>
        <end position="24"/>
    </location>
</feature>
<dbReference type="Gene3D" id="1.20.120.1630">
    <property type="match status" value="1"/>
</dbReference>
<evidence type="ECO:0000256" key="3">
    <source>
        <dbReference type="ARBA" id="ARBA00012151"/>
    </source>
</evidence>
<accession>A0AA40KBY6</accession>
<dbReference type="EMBL" id="JAUKUD010000001">
    <property type="protein sequence ID" value="KAK0753197.1"/>
    <property type="molecule type" value="Genomic_DNA"/>
</dbReference>
<sequence>MEATLDSRDWTPFDGPSSAASLASRSPDRAYFPHQPKSLSGIALRAFSLGLAFAAGALGTVLTVTLTPLWRLFFFLAALALFHFLEFWTTAAYNTRVANVSSFLLTANWPGYAIAHALATLECLVTNVFWPHRAWAPLGAAPLLCLAGVVLVAVGQTVRSVAMWQAGTSFNHMVQHRRSAEHDLVTTGIYARLRHPSYFGFFWWALGTQLVMGNLVCFFLYAGALWRFFSSRVRDEEVSLVRFFGADYVAYRKRVGTKIPFVP</sequence>
<dbReference type="Pfam" id="PF04140">
    <property type="entry name" value="ICMT"/>
    <property type="match status" value="1"/>
</dbReference>
<keyword evidence="4 10" id="KW-0489">Methyltransferase</keyword>
<keyword evidence="5" id="KW-0808">Transferase</keyword>
<feature type="transmembrane region" description="Helical" evidence="10">
    <location>
        <begin position="69"/>
        <end position="89"/>
    </location>
</feature>
<protein>
    <recommendedName>
        <fullName evidence="3 10">Protein-S-isoprenylcysteine O-methyltransferase</fullName>
        <ecNumber evidence="3 10">2.1.1.100</ecNumber>
    </recommendedName>
</protein>
<feature type="transmembrane region" description="Helical" evidence="10">
    <location>
        <begin position="42"/>
        <end position="62"/>
    </location>
</feature>
<dbReference type="EC" id="2.1.1.100" evidence="3 10"/>
<keyword evidence="8 10" id="KW-1133">Transmembrane helix</keyword>
<organism evidence="12 13">
    <name type="scientific">Schizothecium vesticola</name>
    <dbReference type="NCBI Taxonomy" id="314040"/>
    <lineage>
        <taxon>Eukaryota</taxon>
        <taxon>Fungi</taxon>
        <taxon>Dikarya</taxon>
        <taxon>Ascomycota</taxon>
        <taxon>Pezizomycotina</taxon>
        <taxon>Sordariomycetes</taxon>
        <taxon>Sordariomycetidae</taxon>
        <taxon>Sordariales</taxon>
        <taxon>Schizotheciaceae</taxon>
        <taxon>Schizothecium</taxon>
    </lineage>
</organism>
<evidence type="ECO:0000256" key="6">
    <source>
        <dbReference type="ARBA" id="ARBA00022691"/>
    </source>
</evidence>
<dbReference type="AlphaFoldDB" id="A0AA40KBY6"/>
<comment type="caution">
    <text evidence="12">The sequence shown here is derived from an EMBL/GenBank/DDBJ whole genome shotgun (WGS) entry which is preliminary data.</text>
</comment>
<dbReference type="InterPro" id="IPR007269">
    <property type="entry name" value="ICMT_MeTrfase"/>
</dbReference>
<feature type="transmembrane region" description="Helical" evidence="10">
    <location>
        <begin position="109"/>
        <end position="130"/>
    </location>
</feature>
<evidence type="ECO:0000256" key="5">
    <source>
        <dbReference type="ARBA" id="ARBA00022679"/>
    </source>
</evidence>
<dbReference type="Proteomes" id="UP001172155">
    <property type="component" value="Unassembled WGS sequence"/>
</dbReference>
<comment type="subcellular location">
    <subcellularLocation>
        <location evidence="10">Endoplasmic reticulum membrane</location>
        <topology evidence="10">Multi-pass membrane protein</topology>
    </subcellularLocation>
    <subcellularLocation>
        <location evidence="1">Membrane</location>
        <topology evidence="1">Multi-pass membrane protein</topology>
    </subcellularLocation>
</comment>
<evidence type="ECO:0000256" key="7">
    <source>
        <dbReference type="ARBA" id="ARBA00022692"/>
    </source>
</evidence>
<reference evidence="12" key="1">
    <citation type="submission" date="2023-06" db="EMBL/GenBank/DDBJ databases">
        <title>Genome-scale phylogeny and comparative genomics of the fungal order Sordariales.</title>
        <authorList>
            <consortium name="Lawrence Berkeley National Laboratory"/>
            <person name="Hensen N."/>
            <person name="Bonometti L."/>
            <person name="Westerberg I."/>
            <person name="Brannstrom I.O."/>
            <person name="Guillou S."/>
            <person name="Cros-Aarteil S."/>
            <person name="Calhoun S."/>
            <person name="Haridas S."/>
            <person name="Kuo A."/>
            <person name="Mondo S."/>
            <person name="Pangilinan J."/>
            <person name="Riley R."/>
            <person name="LaButti K."/>
            <person name="Andreopoulos B."/>
            <person name="Lipzen A."/>
            <person name="Chen C."/>
            <person name="Yanf M."/>
            <person name="Daum C."/>
            <person name="Ng V."/>
            <person name="Clum A."/>
            <person name="Steindorff A."/>
            <person name="Ohm R."/>
            <person name="Martin F."/>
            <person name="Silar P."/>
            <person name="Natvig D."/>
            <person name="Lalanne C."/>
            <person name="Gautier V."/>
            <person name="Ament-velasquez S.L."/>
            <person name="Kruys A."/>
            <person name="Hutchinson M.I."/>
            <person name="Powell A.J."/>
            <person name="Barry K."/>
            <person name="Miller A.N."/>
            <person name="Grigoriev I.V."/>
            <person name="Debuchy R."/>
            <person name="Gladieux P."/>
            <person name="Thoren M.H."/>
            <person name="Johannesson H."/>
        </authorList>
    </citation>
    <scope>NUCLEOTIDE SEQUENCE</scope>
    <source>
        <strain evidence="12">SMH3187-1</strain>
    </source>
</reference>
<dbReference type="PROSITE" id="PS51564">
    <property type="entry name" value="SAM_ICMT"/>
    <property type="match status" value="1"/>
</dbReference>
<evidence type="ECO:0000313" key="12">
    <source>
        <dbReference type="EMBL" id="KAK0753197.1"/>
    </source>
</evidence>
<evidence type="ECO:0000256" key="9">
    <source>
        <dbReference type="ARBA" id="ARBA00023136"/>
    </source>
</evidence>
<evidence type="ECO:0000256" key="1">
    <source>
        <dbReference type="ARBA" id="ARBA00004141"/>
    </source>
</evidence>
<feature type="transmembrane region" description="Helical" evidence="10">
    <location>
        <begin position="135"/>
        <end position="154"/>
    </location>
</feature>
<feature type="compositionally biased region" description="Basic and acidic residues" evidence="11">
    <location>
        <begin position="1"/>
        <end position="11"/>
    </location>
</feature>
<keyword evidence="10" id="KW-0256">Endoplasmic reticulum</keyword>
<evidence type="ECO:0000256" key="11">
    <source>
        <dbReference type="SAM" id="MobiDB-lite"/>
    </source>
</evidence>
<dbReference type="GO" id="GO:0004671">
    <property type="term" value="F:protein C-terminal S-isoprenylcysteine carboxyl O-methyltransferase activity"/>
    <property type="evidence" value="ECO:0007669"/>
    <property type="project" value="UniProtKB-EC"/>
</dbReference>
<dbReference type="InterPro" id="IPR025770">
    <property type="entry name" value="PPMT_MeTrfase"/>
</dbReference>
<evidence type="ECO:0000256" key="10">
    <source>
        <dbReference type="RuleBase" id="RU362022"/>
    </source>
</evidence>
<gene>
    <name evidence="12" type="ORF">B0T18DRAFT_8831</name>
</gene>
<comment type="catalytic activity">
    <reaction evidence="10">
        <text>[protein]-C-terminal S-[(2E,6E)-farnesyl]-L-cysteine + S-adenosyl-L-methionine = [protein]-C-terminal S-[(2E,6E)-farnesyl]-L-cysteine methyl ester + S-adenosyl-L-homocysteine</text>
        <dbReference type="Rhea" id="RHEA:21672"/>
        <dbReference type="Rhea" id="RHEA-COMP:12125"/>
        <dbReference type="Rhea" id="RHEA-COMP:12126"/>
        <dbReference type="ChEBI" id="CHEBI:57856"/>
        <dbReference type="ChEBI" id="CHEBI:59789"/>
        <dbReference type="ChEBI" id="CHEBI:90510"/>
        <dbReference type="ChEBI" id="CHEBI:90511"/>
        <dbReference type="EC" id="2.1.1.100"/>
    </reaction>
</comment>
<keyword evidence="7 10" id="KW-0812">Transmembrane</keyword>
<proteinExistence type="inferred from homology"/>
<evidence type="ECO:0000256" key="4">
    <source>
        <dbReference type="ARBA" id="ARBA00022603"/>
    </source>
</evidence>
<dbReference type="PANTHER" id="PTHR12714">
    <property type="entry name" value="PROTEIN-S ISOPRENYLCYSTEINE O-METHYLTRANSFERASE"/>
    <property type="match status" value="1"/>
</dbReference>
<keyword evidence="9 10" id="KW-0472">Membrane</keyword>
<dbReference type="PANTHER" id="PTHR12714:SF9">
    <property type="entry name" value="PROTEIN-S-ISOPRENYLCYSTEINE O-METHYLTRANSFERASE"/>
    <property type="match status" value="1"/>
</dbReference>
<evidence type="ECO:0000256" key="2">
    <source>
        <dbReference type="ARBA" id="ARBA00009140"/>
    </source>
</evidence>
<dbReference type="GO" id="GO:0005789">
    <property type="term" value="C:endoplasmic reticulum membrane"/>
    <property type="evidence" value="ECO:0007669"/>
    <property type="project" value="UniProtKB-SubCell"/>
</dbReference>